<feature type="domain" description="DUF4960" evidence="7">
    <location>
        <begin position="13"/>
        <end position="133"/>
    </location>
</feature>
<comment type="caution">
    <text evidence="8">The sequence shown here is derived from an EMBL/GenBank/DDBJ whole genome shotgun (WGS) entry which is preliminary data.</text>
</comment>
<dbReference type="InterPro" id="IPR018053">
    <property type="entry name" value="Glyco_hydro_32_AS"/>
</dbReference>
<dbReference type="PROSITE" id="PS00609">
    <property type="entry name" value="GLYCOSYL_HYDROL_F32"/>
    <property type="match status" value="1"/>
</dbReference>
<dbReference type="Proteomes" id="UP001596447">
    <property type="component" value="Unassembled WGS sequence"/>
</dbReference>
<gene>
    <name evidence="8" type="ORF">ACFQJ9_19050</name>
</gene>
<dbReference type="InterPro" id="IPR013148">
    <property type="entry name" value="Glyco_hydro_32_N"/>
</dbReference>
<feature type="domain" description="Glycosyl hydrolase family 32 C-terminal" evidence="6">
    <location>
        <begin position="547"/>
        <end position="696"/>
    </location>
</feature>
<protein>
    <recommendedName>
        <fullName evidence="2">beta-fructofuranosidase</fullName>
        <ecNumber evidence="2">3.2.1.26</ecNumber>
    </recommendedName>
</protein>
<dbReference type="InterPro" id="IPR023296">
    <property type="entry name" value="Glyco_hydro_beta-prop_sf"/>
</dbReference>
<organism evidence="8 9">
    <name type="scientific">Halospeciosus flavus</name>
    <dbReference type="NCBI Taxonomy" id="3032283"/>
    <lineage>
        <taxon>Archaea</taxon>
        <taxon>Methanobacteriati</taxon>
        <taxon>Methanobacteriota</taxon>
        <taxon>Stenosarchaea group</taxon>
        <taxon>Halobacteria</taxon>
        <taxon>Halobacteriales</taxon>
        <taxon>Halobacteriaceae</taxon>
        <taxon>Halospeciosus</taxon>
    </lineage>
</organism>
<dbReference type="CDD" id="cd08996">
    <property type="entry name" value="GH32_FFase"/>
    <property type="match status" value="1"/>
</dbReference>
<dbReference type="PANTHER" id="PTHR43101:SF1">
    <property type="entry name" value="BETA-FRUCTOSIDASE"/>
    <property type="match status" value="1"/>
</dbReference>
<dbReference type="EC" id="3.2.1.26" evidence="2"/>
<proteinExistence type="inferred from homology"/>
<evidence type="ECO:0000256" key="2">
    <source>
        <dbReference type="ARBA" id="ARBA00012758"/>
    </source>
</evidence>
<evidence type="ECO:0000259" key="5">
    <source>
        <dbReference type="Pfam" id="PF00251"/>
    </source>
</evidence>
<dbReference type="EMBL" id="JBHTAR010000011">
    <property type="protein sequence ID" value="MFC7201475.1"/>
    <property type="molecule type" value="Genomic_DNA"/>
</dbReference>
<keyword evidence="9" id="KW-1185">Reference proteome</keyword>
<dbReference type="InterPro" id="IPR013320">
    <property type="entry name" value="ConA-like_dom_sf"/>
</dbReference>
<dbReference type="AlphaFoldDB" id="A0ABD5Z8Y0"/>
<evidence type="ECO:0000256" key="3">
    <source>
        <dbReference type="ARBA" id="ARBA00022801"/>
    </source>
</evidence>
<dbReference type="InterPro" id="IPR001362">
    <property type="entry name" value="Glyco_hydro_32"/>
</dbReference>
<dbReference type="SUPFAM" id="SSF49899">
    <property type="entry name" value="Concanavalin A-like lectins/glucanases"/>
    <property type="match status" value="1"/>
</dbReference>
<name>A0ABD5Z8Y0_9EURY</name>
<reference evidence="8 9" key="1">
    <citation type="journal article" date="2019" name="Int. J. Syst. Evol. Microbiol.">
        <title>The Global Catalogue of Microorganisms (GCM) 10K type strain sequencing project: providing services to taxonomists for standard genome sequencing and annotation.</title>
        <authorList>
            <consortium name="The Broad Institute Genomics Platform"/>
            <consortium name="The Broad Institute Genome Sequencing Center for Infectious Disease"/>
            <person name="Wu L."/>
            <person name="Ma J."/>
        </authorList>
    </citation>
    <scope>NUCLEOTIDE SEQUENCE [LARGE SCALE GENOMIC DNA]</scope>
    <source>
        <strain evidence="8 9">XZGYJ-43</strain>
    </source>
</reference>
<sequence length="716" mass="78930">MHVGCLRRGEPTSEQRVAYDWCRETFPGASTVSFDDVATGTADLGSFDALWWHRDTPLDGADWLADCAEAFRTAADEGTGLFLSLHALAAVDTLGVDDVPPDATGTDGVTDPEGLLWKTVHDDHPLFEGFDTRRVHTRGAGVTQPFARYEDVLPARGEILACGLRGDDDLYPQKHAVGWDWGASAVVGVGDALAFHEPTDEVCERARHRVVENVLQTLGERPESVTDRPATGDELRSLRGRIDDHNRPRYHLTPPANWLNDPNGLVEWNGRYHVFYQYNPAGPFHGTIHWGHAVSDDLVHWEDEPIALSPDPDGPDRDGCWSGCTVVDDGTPTFVYTGGRGGRQLPCLATADDDSLRTWTKDPANPVIEEVPVEIDVLASEEWHAEFRDHCVWKDGEFWYQVIGSGISEVGGTVLLYRSRDLQEWTYLGPILTGAWEGAGAMWECPELLDLGETQLLHVSNYADVLYFLGDLSDGRFHVDERDLLDYGDFYAPQSMTTESGRELTFGWLPEARSERAQWDAGWSGALSLPRELAVEDGTLRQRPAPEVRDLRGEHTARTDLVVDGETALDVSGTALELDLTVDVTDAASFALVVRESPDGEERTPVRYDADAGELVVDRSASSLDVETTRDEQRMPVDVEETLSLRVFVDGSVVEVFAEERRCLTSRIYPTRADSDGVSLEAEGGEAVVESLDVWELGDAWETDAAAPDATSPTPE</sequence>
<dbReference type="InterPro" id="IPR051214">
    <property type="entry name" value="GH32_Enzymes"/>
</dbReference>
<evidence type="ECO:0000313" key="8">
    <source>
        <dbReference type="EMBL" id="MFC7201475.1"/>
    </source>
</evidence>
<comment type="similarity">
    <text evidence="1">Belongs to the glycosyl hydrolase 32 family.</text>
</comment>
<keyword evidence="3" id="KW-0378">Hydrolase</keyword>
<dbReference type="GO" id="GO:0004564">
    <property type="term" value="F:beta-fructofuranosidase activity"/>
    <property type="evidence" value="ECO:0007669"/>
    <property type="project" value="UniProtKB-EC"/>
</dbReference>
<evidence type="ECO:0000256" key="4">
    <source>
        <dbReference type="ARBA" id="ARBA00023295"/>
    </source>
</evidence>
<evidence type="ECO:0000259" key="6">
    <source>
        <dbReference type="Pfam" id="PF08244"/>
    </source>
</evidence>
<dbReference type="RefSeq" id="WP_279528219.1">
    <property type="nucleotide sequence ID" value="NZ_CP122312.1"/>
</dbReference>
<keyword evidence="4" id="KW-0326">Glycosidase</keyword>
<dbReference type="PANTHER" id="PTHR43101">
    <property type="entry name" value="BETA-FRUCTOSIDASE"/>
    <property type="match status" value="1"/>
</dbReference>
<dbReference type="Pfam" id="PF08244">
    <property type="entry name" value="Glyco_hydro_32C"/>
    <property type="match status" value="1"/>
</dbReference>
<dbReference type="SUPFAM" id="SSF75005">
    <property type="entry name" value="Arabinanase/levansucrase/invertase"/>
    <property type="match status" value="1"/>
</dbReference>
<dbReference type="SMART" id="SM00640">
    <property type="entry name" value="Glyco_32"/>
    <property type="match status" value="1"/>
</dbReference>
<evidence type="ECO:0000313" key="9">
    <source>
        <dbReference type="Proteomes" id="UP001596447"/>
    </source>
</evidence>
<dbReference type="InterPro" id="IPR032526">
    <property type="entry name" value="DUF4960"/>
</dbReference>
<evidence type="ECO:0000256" key="1">
    <source>
        <dbReference type="ARBA" id="ARBA00009902"/>
    </source>
</evidence>
<evidence type="ECO:0000259" key="7">
    <source>
        <dbReference type="Pfam" id="PF16324"/>
    </source>
</evidence>
<dbReference type="Gene3D" id="2.115.10.20">
    <property type="entry name" value="Glycosyl hydrolase domain, family 43"/>
    <property type="match status" value="1"/>
</dbReference>
<dbReference type="InterPro" id="IPR013189">
    <property type="entry name" value="Glyco_hydro_32_C"/>
</dbReference>
<feature type="domain" description="Glycosyl hydrolase family 32 N-terminal" evidence="5">
    <location>
        <begin position="251"/>
        <end position="544"/>
    </location>
</feature>
<dbReference type="Pfam" id="PF16324">
    <property type="entry name" value="DUF4960"/>
    <property type="match status" value="1"/>
</dbReference>
<dbReference type="Pfam" id="PF00251">
    <property type="entry name" value="Glyco_hydro_32N"/>
    <property type="match status" value="1"/>
</dbReference>
<accession>A0ABD5Z8Y0</accession>
<dbReference type="Gene3D" id="2.60.120.560">
    <property type="entry name" value="Exo-inulinase, domain 1"/>
    <property type="match status" value="1"/>
</dbReference>